<keyword evidence="2 8" id="KW-0812">Transmembrane</keyword>
<dbReference type="GeneTree" id="ENSGT01140000282516"/>
<name>A0A8C4TGR9_ERPCA</name>
<feature type="transmembrane region" description="Helical" evidence="9">
    <location>
        <begin position="90"/>
        <end position="111"/>
    </location>
</feature>
<protein>
    <recommendedName>
        <fullName evidence="10">G-protein coupled receptors family 1 profile domain-containing protein</fullName>
    </recommendedName>
</protein>
<dbReference type="PRINTS" id="PR00237">
    <property type="entry name" value="GPCRRHODOPSN"/>
</dbReference>
<evidence type="ECO:0000256" key="6">
    <source>
        <dbReference type="ARBA" id="ARBA00023170"/>
    </source>
</evidence>
<evidence type="ECO:0000256" key="7">
    <source>
        <dbReference type="ARBA" id="ARBA00023224"/>
    </source>
</evidence>
<reference evidence="11" key="1">
    <citation type="submission" date="2021-06" db="EMBL/GenBank/DDBJ databases">
        <authorList>
            <consortium name="Wellcome Sanger Institute Data Sharing"/>
        </authorList>
    </citation>
    <scope>NUCLEOTIDE SEQUENCE [LARGE SCALE GENOMIC DNA]</scope>
</reference>
<evidence type="ECO:0000259" key="10">
    <source>
        <dbReference type="PROSITE" id="PS50262"/>
    </source>
</evidence>
<keyword evidence="6 8" id="KW-0675">Receptor</keyword>
<dbReference type="InterPro" id="IPR000276">
    <property type="entry name" value="GPCR_Rhodpsn"/>
</dbReference>
<feature type="transmembrane region" description="Helical" evidence="9">
    <location>
        <begin position="132"/>
        <end position="151"/>
    </location>
</feature>
<comment type="similarity">
    <text evidence="8">Belongs to the G-protein coupled receptor 1 family.</text>
</comment>
<dbReference type="PROSITE" id="PS00237">
    <property type="entry name" value="G_PROTEIN_RECEP_F1_1"/>
    <property type="match status" value="1"/>
</dbReference>
<dbReference type="SUPFAM" id="SSF81321">
    <property type="entry name" value="Family A G protein-coupled receptor-like"/>
    <property type="match status" value="1"/>
</dbReference>
<feature type="transmembrane region" description="Helical" evidence="9">
    <location>
        <begin position="20"/>
        <end position="44"/>
    </location>
</feature>
<dbReference type="InterPro" id="IPR051893">
    <property type="entry name" value="HCARs"/>
</dbReference>
<proteinExistence type="inferred from homology"/>
<dbReference type="GO" id="GO:0004930">
    <property type="term" value="F:G protein-coupled receptor activity"/>
    <property type="evidence" value="ECO:0007669"/>
    <property type="project" value="UniProtKB-KW"/>
</dbReference>
<feature type="transmembrane region" description="Helical" evidence="9">
    <location>
        <begin position="224"/>
        <end position="249"/>
    </location>
</feature>
<keyword evidence="7 8" id="KW-0807">Transducer</keyword>
<keyword evidence="3 9" id="KW-1133">Transmembrane helix</keyword>
<feature type="transmembrane region" description="Helical" evidence="9">
    <location>
        <begin position="269"/>
        <end position="290"/>
    </location>
</feature>
<dbReference type="GO" id="GO:0005886">
    <property type="term" value="C:plasma membrane"/>
    <property type="evidence" value="ECO:0007669"/>
    <property type="project" value="TreeGrafter"/>
</dbReference>
<sequence length="340" mass="38899">MNKSGFCLFDGQALTPLLPLLLILETGVGIVGNGVALWIFCFYLKPWKTSTVLLVNLALADFMLLLALPFRISYYLRHKDWIFGDAFCRINLFMLALNRTGSIFFLTVIALDRYFKVVHPHSRINSLSVRQVICTACGMWTLAIGLASMILTESHLFPNQTQDALTQCDSFAISMYSASVSYWYYVLFLVEFFVPLLVTLFCAMAVITRLHKRDLDKQTRIKRALVCLCVVVVVFVVCFLPSKVTRIAIWVTRASHEADCEGLRNLDNAFYFTVSITYLNSVLDPLVYFYSSPTFRRLYFFKLWKTFKKKTVTGVTDLRTRQSEDTTIASERPANHLLVQ</sequence>
<keyword evidence="5 9" id="KW-0472">Membrane</keyword>
<reference evidence="11" key="2">
    <citation type="submission" date="2025-08" db="UniProtKB">
        <authorList>
            <consortium name="Ensembl"/>
        </authorList>
    </citation>
    <scope>IDENTIFICATION</scope>
</reference>
<evidence type="ECO:0000256" key="8">
    <source>
        <dbReference type="RuleBase" id="RU000688"/>
    </source>
</evidence>
<dbReference type="PRINTS" id="PR01157">
    <property type="entry name" value="P2YPURNOCPTR"/>
</dbReference>
<dbReference type="Proteomes" id="UP000694620">
    <property type="component" value="Chromosome 18"/>
</dbReference>
<evidence type="ECO:0000256" key="2">
    <source>
        <dbReference type="ARBA" id="ARBA00022692"/>
    </source>
</evidence>
<evidence type="ECO:0000256" key="5">
    <source>
        <dbReference type="ARBA" id="ARBA00023136"/>
    </source>
</evidence>
<dbReference type="PROSITE" id="PS50262">
    <property type="entry name" value="G_PROTEIN_RECEP_F1_2"/>
    <property type="match status" value="1"/>
</dbReference>
<feature type="transmembrane region" description="Helical" evidence="9">
    <location>
        <begin position="51"/>
        <end position="70"/>
    </location>
</feature>
<feature type="transmembrane region" description="Helical" evidence="9">
    <location>
        <begin position="182"/>
        <end position="203"/>
    </location>
</feature>
<evidence type="ECO:0000313" key="12">
    <source>
        <dbReference type="Proteomes" id="UP000694620"/>
    </source>
</evidence>
<comment type="subcellular location">
    <subcellularLocation>
        <location evidence="1">Membrane</location>
        <topology evidence="1">Multi-pass membrane protein</topology>
    </subcellularLocation>
</comment>
<reference evidence="11" key="3">
    <citation type="submission" date="2025-09" db="UniProtKB">
        <authorList>
            <consortium name="Ensembl"/>
        </authorList>
    </citation>
    <scope>IDENTIFICATION</scope>
</reference>
<dbReference type="Pfam" id="PF00001">
    <property type="entry name" value="7tm_1"/>
    <property type="match status" value="1"/>
</dbReference>
<keyword evidence="4 8" id="KW-0297">G-protein coupled receptor</keyword>
<evidence type="ECO:0000256" key="4">
    <source>
        <dbReference type="ARBA" id="ARBA00023040"/>
    </source>
</evidence>
<dbReference type="PANTHER" id="PTHR46048:SF6">
    <property type="entry name" value="HYDROXYCARBOXYLIC ACID RECEPTOR 2"/>
    <property type="match status" value="1"/>
</dbReference>
<evidence type="ECO:0000313" key="11">
    <source>
        <dbReference type="Ensembl" id="ENSECRP00000032395.1"/>
    </source>
</evidence>
<dbReference type="PANTHER" id="PTHR46048">
    <property type="entry name" value="HYDROXYCARBOXYLIC ACID RECEPTOR 2"/>
    <property type="match status" value="1"/>
</dbReference>
<dbReference type="Ensembl" id="ENSECRT00000033117.1">
    <property type="protein sequence ID" value="ENSECRP00000032395.1"/>
    <property type="gene ID" value="ENSECRG00000021953.1"/>
</dbReference>
<accession>A0A8C4TGR9</accession>
<evidence type="ECO:0000256" key="3">
    <source>
        <dbReference type="ARBA" id="ARBA00022989"/>
    </source>
</evidence>
<dbReference type="Gene3D" id="1.20.1070.10">
    <property type="entry name" value="Rhodopsin 7-helix transmembrane proteins"/>
    <property type="match status" value="1"/>
</dbReference>
<feature type="domain" description="G-protein coupled receptors family 1 profile" evidence="10">
    <location>
        <begin position="32"/>
        <end position="288"/>
    </location>
</feature>
<keyword evidence="12" id="KW-1185">Reference proteome</keyword>
<evidence type="ECO:0000256" key="9">
    <source>
        <dbReference type="SAM" id="Phobius"/>
    </source>
</evidence>
<dbReference type="InterPro" id="IPR017452">
    <property type="entry name" value="GPCR_Rhodpsn_7TM"/>
</dbReference>
<evidence type="ECO:0000256" key="1">
    <source>
        <dbReference type="ARBA" id="ARBA00004141"/>
    </source>
</evidence>
<dbReference type="AlphaFoldDB" id="A0A8C4TGR9"/>
<organism evidence="11 12">
    <name type="scientific">Erpetoichthys calabaricus</name>
    <name type="common">Rope fish</name>
    <name type="synonym">Calamoichthys calabaricus</name>
    <dbReference type="NCBI Taxonomy" id="27687"/>
    <lineage>
        <taxon>Eukaryota</taxon>
        <taxon>Metazoa</taxon>
        <taxon>Chordata</taxon>
        <taxon>Craniata</taxon>
        <taxon>Vertebrata</taxon>
        <taxon>Euteleostomi</taxon>
        <taxon>Actinopterygii</taxon>
        <taxon>Polypteriformes</taxon>
        <taxon>Polypteridae</taxon>
        <taxon>Erpetoichthys</taxon>
    </lineage>
</organism>